<keyword evidence="1" id="KW-0472">Membrane</keyword>
<dbReference type="Gramene" id="QL09p045246:mrna">
    <property type="protein sequence ID" value="QL09p045246:mrna"/>
    <property type="gene ID" value="QL09p045246"/>
</dbReference>
<accession>A0A7N2MLD9</accession>
<proteinExistence type="predicted"/>
<dbReference type="InterPro" id="IPR011989">
    <property type="entry name" value="ARM-like"/>
</dbReference>
<feature type="transmembrane region" description="Helical" evidence="1">
    <location>
        <begin position="47"/>
        <end position="68"/>
    </location>
</feature>
<name>A0A7N2MLD9_QUELO</name>
<feature type="transmembrane region" description="Helical" evidence="1">
    <location>
        <begin position="123"/>
        <end position="145"/>
    </location>
</feature>
<evidence type="ECO:0000256" key="1">
    <source>
        <dbReference type="SAM" id="Phobius"/>
    </source>
</evidence>
<dbReference type="Proteomes" id="UP000594261">
    <property type="component" value="Chromosome 9"/>
</dbReference>
<evidence type="ECO:0000313" key="2">
    <source>
        <dbReference type="EnsemblPlants" id="QL09p045246:mrna"/>
    </source>
</evidence>
<evidence type="ECO:0000313" key="3">
    <source>
        <dbReference type="Proteomes" id="UP000594261"/>
    </source>
</evidence>
<dbReference type="EMBL" id="LRBV02000009">
    <property type="status" value="NOT_ANNOTATED_CDS"/>
    <property type="molecule type" value="Genomic_DNA"/>
</dbReference>
<dbReference type="Gene3D" id="1.25.10.10">
    <property type="entry name" value="Leucine-rich Repeat Variant"/>
    <property type="match status" value="1"/>
</dbReference>
<feature type="transmembrane region" description="Helical" evidence="1">
    <location>
        <begin position="165"/>
        <end position="184"/>
    </location>
</feature>
<dbReference type="InParanoid" id="A0A7N2MLD9"/>
<keyword evidence="3" id="KW-1185">Reference proteome</keyword>
<protein>
    <submittedName>
        <fullName evidence="2">Uncharacterized protein</fullName>
    </submittedName>
</protein>
<sequence>MHVLVALIQFSVASVFLPQSLLPDYQRLSHRLNSSKLIENSVEFLNLIVFNNFGETLVLVTCYMMCLVSGDYVKLYYFQNKLVDTIHFMEILNLKDTVEKDSFFRKLPNLAEQLPRPIVLKKLVPLLASALEFGSAAAPALAALLKMGSWLLTEEFSSKVMLFQALVASLASLMALSELAVFAVP</sequence>
<dbReference type="PANTHER" id="PTHR12984">
    <property type="entry name" value="SCY1-RELATED S/T PROTEIN KINASE-LIKE"/>
    <property type="match status" value="1"/>
</dbReference>
<dbReference type="AlphaFoldDB" id="A0A7N2MLD9"/>
<dbReference type="InterPro" id="IPR051177">
    <property type="entry name" value="CIK-Related_Protein"/>
</dbReference>
<dbReference type="EnsemblPlants" id="QL09p045246:mrna">
    <property type="protein sequence ID" value="QL09p045246:mrna"/>
    <property type="gene ID" value="QL09p045246"/>
</dbReference>
<keyword evidence="1" id="KW-0812">Transmembrane</keyword>
<keyword evidence="1" id="KW-1133">Transmembrane helix</keyword>
<organism evidence="2 3">
    <name type="scientific">Quercus lobata</name>
    <name type="common">Valley oak</name>
    <dbReference type="NCBI Taxonomy" id="97700"/>
    <lineage>
        <taxon>Eukaryota</taxon>
        <taxon>Viridiplantae</taxon>
        <taxon>Streptophyta</taxon>
        <taxon>Embryophyta</taxon>
        <taxon>Tracheophyta</taxon>
        <taxon>Spermatophyta</taxon>
        <taxon>Magnoliopsida</taxon>
        <taxon>eudicotyledons</taxon>
        <taxon>Gunneridae</taxon>
        <taxon>Pentapetalae</taxon>
        <taxon>rosids</taxon>
        <taxon>fabids</taxon>
        <taxon>Fagales</taxon>
        <taxon>Fagaceae</taxon>
        <taxon>Quercus</taxon>
    </lineage>
</organism>
<reference evidence="2 3" key="1">
    <citation type="journal article" date="2016" name="G3 (Bethesda)">
        <title>First Draft Assembly and Annotation of the Genome of a California Endemic Oak Quercus lobata Nee (Fagaceae).</title>
        <authorList>
            <person name="Sork V.L."/>
            <person name="Fitz-Gibbon S.T."/>
            <person name="Puiu D."/>
            <person name="Crepeau M."/>
            <person name="Gugger P.F."/>
            <person name="Sherman R."/>
            <person name="Stevens K."/>
            <person name="Langley C.H."/>
            <person name="Pellegrini M."/>
            <person name="Salzberg S.L."/>
        </authorList>
    </citation>
    <scope>NUCLEOTIDE SEQUENCE [LARGE SCALE GENOMIC DNA]</scope>
    <source>
        <strain evidence="2 3">cv. SW786</strain>
    </source>
</reference>
<dbReference type="PANTHER" id="PTHR12984:SF3">
    <property type="entry name" value="N-TERMINAL KINASE-LIKE PROTEIN"/>
    <property type="match status" value="1"/>
</dbReference>
<reference evidence="2" key="2">
    <citation type="submission" date="2021-01" db="UniProtKB">
        <authorList>
            <consortium name="EnsemblPlants"/>
        </authorList>
    </citation>
    <scope>IDENTIFICATION</scope>
</reference>